<organism evidence="5 6">
    <name type="scientific">Actinoplanes ianthinogenes</name>
    <dbReference type="NCBI Taxonomy" id="122358"/>
    <lineage>
        <taxon>Bacteria</taxon>
        <taxon>Bacillati</taxon>
        <taxon>Actinomycetota</taxon>
        <taxon>Actinomycetes</taxon>
        <taxon>Micromonosporales</taxon>
        <taxon>Micromonosporaceae</taxon>
        <taxon>Actinoplanes</taxon>
    </lineage>
</organism>
<dbReference type="SMART" id="SM00342">
    <property type="entry name" value="HTH_ARAC"/>
    <property type="match status" value="1"/>
</dbReference>
<dbReference type="PANTHER" id="PTHR46796:SF15">
    <property type="entry name" value="BLL1074 PROTEIN"/>
    <property type="match status" value="1"/>
</dbReference>
<evidence type="ECO:0000256" key="2">
    <source>
        <dbReference type="ARBA" id="ARBA00023125"/>
    </source>
</evidence>
<dbReference type="Proteomes" id="UP000676967">
    <property type="component" value="Chromosome"/>
</dbReference>
<evidence type="ECO:0000313" key="6">
    <source>
        <dbReference type="Proteomes" id="UP000676967"/>
    </source>
</evidence>
<dbReference type="InterPro" id="IPR046532">
    <property type="entry name" value="DUF6597"/>
</dbReference>
<dbReference type="Gene3D" id="1.10.10.60">
    <property type="entry name" value="Homeodomain-like"/>
    <property type="match status" value="1"/>
</dbReference>
<feature type="domain" description="HTH araC/xylS-type" evidence="4">
    <location>
        <begin position="180"/>
        <end position="279"/>
    </location>
</feature>
<dbReference type="Pfam" id="PF12833">
    <property type="entry name" value="HTH_18"/>
    <property type="match status" value="1"/>
</dbReference>
<keyword evidence="6" id="KW-1185">Reference proteome</keyword>
<reference evidence="5 6" key="1">
    <citation type="submission" date="2020-08" db="EMBL/GenBank/DDBJ databases">
        <title>Whole genome shotgun sequence of Actinoplanes ianthinogenes NBRC 13996.</title>
        <authorList>
            <person name="Komaki H."/>
            <person name="Tamura T."/>
        </authorList>
    </citation>
    <scope>NUCLEOTIDE SEQUENCE [LARGE SCALE GENOMIC DNA]</scope>
    <source>
        <strain evidence="5 6">NBRC 13996</strain>
    </source>
</reference>
<dbReference type="InterPro" id="IPR050204">
    <property type="entry name" value="AraC_XylS_family_regulators"/>
</dbReference>
<protein>
    <submittedName>
        <fullName evidence="5">AraC family transcriptional regulator</fullName>
    </submittedName>
</protein>
<name>A0ABM7LQQ3_9ACTN</name>
<dbReference type="PANTHER" id="PTHR46796">
    <property type="entry name" value="HTH-TYPE TRANSCRIPTIONAL ACTIVATOR RHAS-RELATED"/>
    <property type="match status" value="1"/>
</dbReference>
<keyword evidence="3" id="KW-0804">Transcription</keyword>
<dbReference type="InterPro" id="IPR009057">
    <property type="entry name" value="Homeodomain-like_sf"/>
</dbReference>
<dbReference type="RefSeq" id="WP_229830692.1">
    <property type="nucleotide sequence ID" value="NZ_AP023356.1"/>
</dbReference>
<dbReference type="InterPro" id="IPR018060">
    <property type="entry name" value="HTH_AraC"/>
</dbReference>
<dbReference type="SUPFAM" id="SSF46689">
    <property type="entry name" value="Homeodomain-like"/>
    <property type="match status" value="1"/>
</dbReference>
<dbReference type="EMBL" id="AP023356">
    <property type="protein sequence ID" value="BCJ41616.1"/>
    <property type="molecule type" value="Genomic_DNA"/>
</dbReference>
<evidence type="ECO:0000313" key="5">
    <source>
        <dbReference type="EMBL" id="BCJ41616.1"/>
    </source>
</evidence>
<evidence type="ECO:0000259" key="4">
    <source>
        <dbReference type="PROSITE" id="PS01124"/>
    </source>
</evidence>
<keyword evidence="2" id="KW-0238">DNA-binding</keyword>
<dbReference type="PROSITE" id="PS01124">
    <property type="entry name" value="HTH_ARAC_FAMILY_2"/>
    <property type="match status" value="1"/>
</dbReference>
<dbReference type="Pfam" id="PF20240">
    <property type="entry name" value="DUF6597"/>
    <property type="match status" value="1"/>
</dbReference>
<sequence>MPIVDEYAQGRPAPPLRGQVAFYSGYRQRGLPPGRHRGLPSPYLTLIFTMDEPLVIAEHPDARQAPGAYGALLGGLHLRPATITHDGRQSGVQVALHPHGCRELLGLPAGDLAGLDVDLAAVLGDAPVAAIRERLCAAPDWPARFAILDAVFGSLRHARAARSHLALSSGGSPHPARDGAERVGYVWAALRRGGPVSIADLAAQVGWTPRHLTDRFRAELGLRPKEAARVARFDRARRALRPGVRLAALAAEHGYADQSHLVRDFQAFAGCAPSRWLSDEFGFVQAAAAAGDHDGIHD</sequence>
<proteinExistence type="predicted"/>
<gene>
    <name evidence="5" type="ORF">Aiant_22730</name>
</gene>
<evidence type="ECO:0000256" key="1">
    <source>
        <dbReference type="ARBA" id="ARBA00023015"/>
    </source>
</evidence>
<accession>A0ABM7LQQ3</accession>
<evidence type="ECO:0000256" key="3">
    <source>
        <dbReference type="ARBA" id="ARBA00023163"/>
    </source>
</evidence>
<keyword evidence="1" id="KW-0805">Transcription regulation</keyword>